<evidence type="ECO:0000313" key="1">
    <source>
        <dbReference type="EMBL" id="KAK8225939.1"/>
    </source>
</evidence>
<name>A0ABR1YCP5_9PEZI</name>
<evidence type="ECO:0000313" key="2">
    <source>
        <dbReference type="Proteomes" id="UP001492380"/>
    </source>
</evidence>
<dbReference type="EMBL" id="JBBWRZ010000011">
    <property type="protein sequence ID" value="KAK8225939.1"/>
    <property type="molecule type" value="Genomic_DNA"/>
</dbReference>
<reference evidence="1 2" key="1">
    <citation type="submission" date="2024-04" db="EMBL/GenBank/DDBJ databases">
        <title>Phyllosticta paracitricarpa is synonymous to the EU quarantine fungus P. citricarpa based on phylogenomic analyses.</title>
        <authorList>
            <consortium name="Lawrence Berkeley National Laboratory"/>
            <person name="Van Ingen-Buijs V.A."/>
            <person name="Van Westerhoven A.C."/>
            <person name="Haridas S."/>
            <person name="Skiadas P."/>
            <person name="Martin F."/>
            <person name="Groenewald J.Z."/>
            <person name="Crous P.W."/>
            <person name="Seidl M.F."/>
        </authorList>
    </citation>
    <scope>NUCLEOTIDE SEQUENCE [LARGE SCALE GENOMIC DNA]</scope>
    <source>
        <strain evidence="1 2">CBS 123374</strain>
    </source>
</reference>
<protein>
    <recommendedName>
        <fullName evidence="3">Secreted protein</fullName>
    </recommendedName>
</protein>
<sequence>MSVAFRLASMAVKGAHGFHLILLPPFLFSLSNLAMSCICSFIRLAVVFSFGFSPSVLSHCVVPVTHTTFTDFLPSLPSILGQDFPFFFLSFANRNHFLNIPTFFLATQQPSTRNAQIPHIRSEFSSLPSFFLRRFHREAVFRFLCQSFNAFYPRPVFPCHNQSKRASASLLAFLLSNFRGIARHVRITPTCFFATPLLSVFFQSLHRNTLLPLFPPHHTTRALASPHLCIVSCTIYSVRYTHVSIRALATWTLGQLAHRVNPPVHL</sequence>
<keyword evidence="2" id="KW-1185">Reference proteome</keyword>
<dbReference type="Proteomes" id="UP001492380">
    <property type="component" value="Unassembled WGS sequence"/>
</dbReference>
<evidence type="ECO:0008006" key="3">
    <source>
        <dbReference type="Google" id="ProtNLM"/>
    </source>
</evidence>
<proteinExistence type="predicted"/>
<organism evidence="1 2">
    <name type="scientific">Phyllosticta capitalensis</name>
    <dbReference type="NCBI Taxonomy" id="121624"/>
    <lineage>
        <taxon>Eukaryota</taxon>
        <taxon>Fungi</taxon>
        <taxon>Dikarya</taxon>
        <taxon>Ascomycota</taxon>
        <taxon>Pezizomycotina</taxon>
        <taxon>Dothideomycetes</taxon>
        <taxon>Dothideomycetes incertae sedis</taxon>
        <taxon>Botryosphaeriales</taxon>
        <taxon>Phyllostictaceae</taxon>
        <taxon>Phyllosticta</taxon>
    </lineage>
</organism>
<comment type="caution">
    <text evidence="1">The sequence shown here is derived from an EMBL/GenBank/DDBJ whole genome shotgun (WGS) entry which is preliminary data.</text>
</comment>
<gene>
    <name evidence="1" type="ORF">HDK90DRAFT_70531</name>
</gene>
<accession>A0ABR1YCP5</accession>